<protein>
    <submittedName>
        <fullName evidence="1">Uncharacterized protein</fullName>
    </submittedName>
</protein>
<evidence type="ECO:0000313" key="1">
    <source>
        <dbReference type="EMBL" id="KRX11877.1"/>
    </source>
</evidence>
<reference evidence="1 2" key="1">
    <citation type="submission" date="2015-01" db="EMBL/GenBank/DDBJ databases">
        <title>Evolution of Trichinella species and genotypes.</title>
        <authorList>
            <person name="Korhonen P.K."/>
            <person name="Edoardo P."/>
            <person name="Giuseppe L.R."/>
            <person name="Gasser R.B."/>
        </authorList>
    </citation>
    <scope>NUCLEOTIDE SEQUENCE [LARGE SCALE GENOMIC DNA]</scope>
    <source>
        <strain evidence="1">ISS37</strain>
    </source>
</reference>
<dbReference type="EMBL" id="JYDL01001195">
    <property type="protein sequence ID" value="KRX11877.1"/>
    <property type="molecule type" value="Genomic_DNA"/>
</dbReference>
<feature type="non-terminal residue" evidence="1">
    <location>
        <position position="104"/>
    </location>
</feature>
<feature type="non-terminal residue" evidence="1">
    <location>
        <position position="1"/>
    </location>
</feature>
<dbReference type="AlphaFoldDB" id="A0A0V0RC94"/>
<organism evidence="1 2">
    <name type="scientific">Trichinella nelsoni</name>
    <dbReference type="NCBI Taxonomy" id="6336"/>
    <lineage>
        <taxon>Eukaryota</taxon>
        <taxon>Metazoa</taxon>
        <taxon>Ecdysozoa</taxon>
        <taxon>Nematoda</taxon>
        <taxon>Enoplea</taxon>
        <taxon>Dorylaimia</taxon>
        <taxon>Trichinellida</taxon>
        <taxon>Trichinellidae</taxon>
        <taxon>Trichinella</taxon>
    </lineage>
</organism>
<dbReference type="Proteomes" id="UP000054630">
    <property type="component" value="Unassembled WGS sequence"/>
</dbReference>
<sequence>LLLCKITISTLPDWFIKAVTEKTEKLKYKRCGVSDIVTEYDHGRLHKLKHLAVVQGELKELMNTIRRDETGPVFENLEELHLLNLYHMEQLCVGELPPGSLSNL</sequence>
<accession>A0A0V0RC94</accession>
<keyword evidence="2" id="KW-1185">Reference proteome</keyword>
<dbReference type="OrthoDB" id="3794806at2759"/>
<evidence type="ECO:0000313" key="2">
    <source>
        <dbReference type="Proteomes" id="UP000054630"/>
    </source>
</evidence>
<proteinExistence type="predicted"/>
<name>A0A0V0RC94_9BILA</name>
<dbReference type="STRING" id="6336.A0A0V0RC94"/>
<comment type="caution">
    <text evidence="1">The sequence shown here is derived from an EMBL/GenBank/DDBJ whole genome shotgun (WGS) entry which is preliminary data.</text>
</comment>
<gene>
    <name evidence="1" type="ORF">T07_1009</name>
</gene>